<accession>A0AAE0IK24</accession>
<gene>
    <name evidence="6" type="ORF">B0H66DRAFT_156411</name>
</gene>
<evidence type="ECO:0000256" key="2">
    <source>
        <dbReference type="ARBA" id="ARBA00022630"/>
    </source>
</evidence>
<dbReference type="PANTHER" id="PTHR43400">
    <property type="entry name" value="FUMARATE REDUCTASE"/>
    <property type="match status" value="1"/>
</dbReference>
<dbReference type="NCBIfam" id="NF005511">
    <property type="entry name" value="PRK07121.1-4"/>
    <property type="match status" value="1"/>
</dbReference>
<reference evidence="6" key="1">
    <citation type="journal article" date="2023" name="Mol. Phylogenet. Evol.">
        <title>Genome-scale phylogeny and comparative genomics of the fungal order Sordariales.</title>
        <authorList>
            <person name="Hensen N."/>
            <person name="Bonometti L."/>
            <person name="Westerberg I."/>
            <person name="Brannstrom I.O."/>
            <person name="Guillou S."/>
            <person name="Cros-Aarteil S."/>
            <person name="Calhoun S."/>
            <person name="Haridas S."/>
            <person name="Kuo A."/>
            <person name="Mondo S."/>
            <person name="Pangilinan J."/>
            <person name="Riley R."/>
            <person name="LaButti K."/>
            <person name="Andreopoulos B."/>
            <person name="Lipzen A."/>
            <person name="Chen C."/>
            <person name="Yan M."/>
            <person name="Daum C."/>
            <person name="Ng V."/>
            <person name="Clum A."/>
            <person name="Steindorff A."/>
            <person name="Ohm R.A."/>
            <person name="Martin F."/>
            <person name="Silar P."/>
            <person name="Natvig D.O."/>
            <person name="Lalanne C."/>
            <person name="Gautier V."/>
            <person name="Ament-Velasquez S.L."/>
            <person name="Kruys A."/>
            <person name="Hutchinson M.I."/>
            <person name="Powell A.J."/>
            <person name="Barry K."/>
            <person name="Miller A.N."/>
            <person name="Grigoriev I.V."/>
            <person name="Debuchy R."/>
            <person name="Gladieux P."/>
            <person name="Hiltunen Thoren M."/>
            <person name="Johannesson H."/>
        </authorList>
    </citation>
    <scope>NUCLEOTIDE SEQUENCE</scope>
    <source>
        <strain evidence="6">CBS 118394</strain>
    </source>
</reference>
<comment type="cofactor">
    <cofactor evidence="1">
        <name>FAD</name>
        <dbReference type="ChEBI" id="CHEBI:57692"/>
    </cofactor>
</comment>
<evidence type="ECO:0000313" key="7">
    <source>
        <dbReference type="Proteomes" id="UP001283341"/>
    </source>
</evidence>
<dbReference type="Proteomes" id="UP001283341">
    <property type="component" value="Unassembled WGS sequence"/>
</dbReference>
<dbReference type="SUPFAM" id="SSF56425">
    <property type="entry name" value="Succinate dehydrogenase/fumarate reductase flavoprotein, catalytic domain"/>
    <property type="match status" value="1"/>
</dbReference>
<protein>
    <submittedName>
        <fullName evidence="6">FAD binding domain-containing protein</fullName>
    </submittedName>
</protein>
<dbReference type="SUPFAM" id="SSF51905">
    <property type="entry name" value="FAD/NAD(P)-binding domain"/>
    <property type="match status" value="1"/>
</dbReference>
<dbReference type="InterPro" id="IPR003953">
    <property type="entry name" value="FAD-dep_OxRdtase_2_FAD-bd"/>
</dbReference>
<name>A0AAE0IK24_9PEZI</name>
<keyword evidence="2" id="KW-0285">Flavoprotein</keyword>
<proteinExistence type="predicted"/>
<dbReference type="GO" id="GO:0008202">
    <property type="term" value="P:steroid metabolic process"/>
    <property type="evidence" value="ECO:0007669"/>
    <property type="project" value="UniProtKB-ARBA"/>
</dbReference>
<dbReference type="InterPro" id="IPR050315">
    <property type="entry name" value="FAD-oxidoreductase_2"/>
</dbReference>
<dbReference type="InterPro" id="IPR036188">
    <property type="entry name" value="FAD/NAD-bd_sf"/>
</dbReference>
<organism evidence="6 7">
    <name type="scientific">Apodospora peruviana</name>
    <dbReference type="NCBI Taxonomy" id="516989"/>
    <lineage>
        <taxon>Eukaryota</taxon>
        <taxon>Fungi</taxon>
        <taxon>Dikarya</taxon>
        <taxon>Ascomycota</taxon>
        <taxon>Pezizomycotina</taxon>
        <taxon>Sordariomycetes</taxon>
        <taxon>Sordariomycetidae</taxon>
        <taxon>Sordariales</taxon>
        <taxon>Lasiosphaeriaceae</taxon>
        <taxon>Apodospora</taxon>
    </lineage>
</organism>
<dbReference type="PANTHER" id="PTHR43400:SF10">
    <property type="entry name" value="3-OXOSTEROID 1-DEHYDROGENASE"/>
    <property type="match status" value="1"/>
</dbReference>
<evidence type="ECO:0000313" key="6">
    <source>
        <dbReference type="EMBL" id="KAK3326333.1"/>
    </source>
</evidence>
<keyword evidence="7" id="KW-1185">Reference proteome</keyword>
<dbReference type="Gene3D" id="3.90.700.10">
    <property type="entry name" value="Succinate dehydrogenase/fumarate reductase flavoprotein, catalytic domain"/>
    <property type="match status" value="1"/>
</dbReference>
<dbReference type="Gene3D" id="3.50.50.60">
    <property type="entry name" value="FAD/NAD(P)-binding domain"/>
    <property type="match status" value="3"/>
</dbReference>
<keyword evidence="4" id="KW-0560">Oxidoreductase</keyword>
<feature type="domain" description="FAD-dependent oxidoreductase 2 FAD-binding" evidence="5">
    <location>
        <begin position="9"/>
        <end position="509"/>
    </location>
</feature>
<keyword evidence="3" id="KW-0274">FAD</keyword>
<evidence type="ECO:0000256" key="3">
    <source>
        <dbReference type="ARBA" id="ARBA00022827"/>
    </source>
</evidence>
<sequence>MEAATPTADVVVVGGGLAGICAAIAAAEKGASVVVLDRAYGGGASAISGGIVYAGGGTRHQREAGYGDVDSPDNMFRYLREEVGDAADEATVRRFCDESVARMEWLESYGVLFGGPLCPFKTSYPKPEYGLFFSGNEKSHPYASLATPAPRGHRTNGKGSGGLGYTGRNLWQPLFDSALKLGVKFEPASRVEALITHDSQVKGVRYRSLNKSAGRWSTFLYRWFSATAKEYEQGFRPMARVLESVADRIWRRGAKQKTLESRAVILAAGGFIMNKSMIRELCPNAVGLATLGTAGDDGSGIQLGQSVGAAVSHTDRVSAWRFIYAPQAFLEGVIVSPSGERIAAEDKYGATICGSMITHAGGKGYLILDSAQWNKVKDTLTDQTHGLWKTLVRYLIHFGHKKAETLKDLARSFDIAPGTMYETIKAYNDAITNKQPDPERKLDYRSPIVAAPFYGIDISVKDSGILLVPAITLGGLRVDGASGVVLKEANGDGETIPGLYAAGRNAVGICSNNYVTGLSLADCVFSGKRAGENAGLYSSGSSP</sequence>
<evidence type="ECO:0000259" key="5">
    <source>
        <dbReference type="Pfam" id="PF00890"/>
    </source>
</evidence>
<dbReference type="InterPro" id="IPR027477">
    <property type="entry name" value="Succ_DH/fumarate_Rdtase_cat_sf"/>
</dbReference>
<evidence type="ECO:0000256" key="1">
    <source>
        <dbReference type="ARBA" id="ARBA00001974"/>
    </source>
</evidence>
<dbReference type="AlphaFoldDB" id="A0AAE0IK24"/>
<dbReference type="Pfam" id="PF00890">
    <property type="entry name" value="FAD_binding_2"/>
    <property type="match status" value="1"/>
</dbReference>
<comment type="caution">
    <text evidence="6">The sequence shown here is derived from an EMBL/GenBank/DDBJ whole genome shotgun (WGS) entry which is preliminary data.</text>
</comment>
<evidence type="ECO:0000256" key="4">
    <source>
        <dbReference type="ARBA" id="ARBA00023002"/>
    </source>
</evidence>
<dbReference type="EMBL" id="JAUEDM010000002">
    <property type="protein sequence ID" value="KAK3326333.1"/>
    <property type="molecule type" value="Genomic_DNA"/>
</dbReference>
<dbReference type="GO" id="GO:0016491">
    <property type="term" value="F:oxidoreductase activity"/>
    <property type="evidence" value="ECO:0007669"/>
    <property type="project" value="UniProtKB-KW"/>
</dbReference>
<reference evidence="6" key="2">
    <citation type="submission" date="2023-06" db="EMBL/GenBank/DDBJ databases">
        <authorList>
            <consortium name="Lawrence Berkeley National Laboratory"/>
            <person name="Haridas S."/>
            <person name="Hensen N."/>
            <person name="Bonometti L."/>
            <person name="Westerberg I."/>
            <person name="Brannstrom I.O."/>
            <person name="Guillou S."/>
            <person name="Cros-Aarteil S."/>
            <person name="Calhoun S."/>
            <person name="Kuo A."/>
            <person name="Mondo S."/>
            <person name="Pangilinan J."/>
            <person name="Riley R."/>
            <person name="Labutti K."/>
            <person name="Andreopoulos B."/>
            <person name="Lipzen A."/>
            <person name="Chen C."/>
            <person name="Yanf M."/>
            <person name="Daum C."/>
            <person name="Ng V."/>
            <person name="Clum A."/>
            <person name="Steindorff A."/>
            <person name="Ohm R."/>
            <person name="Martin F."/>
            <person name="Silar P."/>
            <person name="Natvig D."/>
            <person name="Lalanne C."/>
            <person name="Gautier V."/>
            <person name="Ament-Velasquez S.L."/>
            <person name="Kruys A."/>
            <person name="Hutchinson M.I."/>
            <person name="Powell A.J."/>
            <person name="Barry K."/>
            <person name="Miller A.N."/>
            <person name="Grigoriev I.V."/>
            <person name="Debuchy R."/>
            <person name="Gladieux P."/>
            <person name="Thoren M.H."/>
            <person name="Johannesson H."/>
        </authorList>
    </citation>
    <scope>NUCLEOTIDE SEQUENCE</scope>
    <source>
        <strain evidence="6">CBS 118394</strain>
    </source>
</reference>